<proteinExistence type="predicted"/>
<name>A0ABD5Y810_9EURY</name>
<dbReference type="PROSITE" id="PS51099">
    <property type="entry name" value="PTS_EIIB_TYPE_2"/>
    <property type="match status" value="1"/>
</dbReference>
<evidence type="ECO:0000256" key="5">
    <source>
        <dbReference type="ARBA" id="ARBA00022683"/>
    </source>
</evidence>
<evidence type="ECO:0000259" key="8">
    <source>
        <dbReference type="PROSITE" id="PS51099"/>
    </source>
</evidence>
<dbReference type="RefSeq" id="WP_274322555.1">
    <property type="nucleotide sequence ID" value="NZ_CP118158.1"/>
</dbReference>
<comment type="caution">
    <text evidence="9">The sequence shown here is derived from an EMBL/GenBank/DDBJ whole genome shotgun (WGS) entry which is preliminary data.</text>
</comment>
<dbReference type="Gene3D" id="3.40.50.2300">
    <property type="match status" value="1"/>
</dbReference>
<dbReference type="EC" id="2.7.1.202" evidence="9"/>
<evidence type="ECO:0000256" key="3">
    <source>
        <dbReference type="ARBA" id="ARBA00022597"/>
    </source>
</evidence>
<keyword evidence="10" id="KW-1185">Reference proteome</keyword>
<feature type="domain" description="PTS EIIB type-2" evidence="8">
    <location>
        <begin position="1"/>
        <end position="98"/>
    </location>
</feature>
<dbReference type="PANTHER" id="PTHR30505">
    <property type="entry name" value="FRUCTOSE-LIKE PERMEASE"/>
    <property type="match status" value="1"/>
</dbReference>
<dbReference type="InterPro" id="IPR003353">
    <property type="entry name" value="PTS_IIB_fruc"/>
</dbReference>
<reference evidence="9 10" key="1">
    <citation type="journal article" date="2019" name="Int. J. Syst. Evol. Microbiol.">
        <title>The Global Catalogue of Microorganisms (GCM) 10K type strain sequencing project: providing services to taxonomists for standard genome sequencing and annotation.</title>
        <authorList>
            <consortium name="The Broad Institute Genomics Platform"/>
            <consortium name="The Broad Institute Genome Sequencing Center for Infectious Disease"/>
            <person name="Wu L."/>
            <person name="Ma J."/>
        </authorList>
    </citation>
    <scope>NUCLEOTIDE SEQUENCE [LARGE SCALE GENOMIC DNA]</scope>
    <source>
        <strain evidence="9 10">XZYJT29</strain>
    </source>
</reference>
<gene>
    <name evidence="9" type="ORF">ACFQMA_16750</name>
</gene>
<dbReference type="InterPro" id="IPR003501">
    <property type="entry name" value="PTS_EIIB_2/3"/>
</dbReference>
<evidence type="ECO:0000256" key="2">
    <source>
        <dbReference type="ARBA" id="ARBA00022553"/>
    </source>
</evidence>
<sequence length="137" mass="14071">MRFVVITACPTGVAHSQMAAEALERVATDRGHEIEVEVQSAMGSENELSDGDIEAADAAIVAADVNVRTERFAGLPLVEVPVSTGVNDPGSVLDRAEAAATDGDGPERESTGDPDPDPGAGAGTGADSLVQRILDRF</sequence>
<dbReference type="InterPro" id="IPR013011">
    <property type="entry name" value="PTS_EIIB_2"/>
</dbReference>
<dbReference type="GO" id="GO:0016301">
    <property type="term" value="F:kinase activity"/>
    <property type="evidence" value="ECO:0007669"/>
    <property type="project" value="UniProtKB-KW"/>
</dbReference>
<keyword evidence="6" id="KW-0418">Kinase</keyword>
<evidence type="ECO:0000313" key="10">
    <source>
        <dbReference type="Proteomes" id="UP001596432"/>
    </source>
</evidence>
<dbReference type="Pfam" id="PF02302">
    <property type="entry name" value="PTS_IIB"/>
    <property type="match status" value="1"/>
</dbReference>
<evidence type="ECO:0000256" key="4">
    <source>
        <dbReference type="ARBA" id="ARBA00022679"/>
    </source>
</evidence>
<dbReference type="GeneID" id="78821788"/>
<dbReference type="GO" id="GO:0009401">
    <property type="term" value="P:phosphoenolpyruvate-dependent sugar phosphotransferase system"/>
    <property type="evidence" value="ECO:0007669"/>
    <property type="project" value="UniProtKB-KW"/>
</dbReference>
<organism evidence="9 10">
    <name type="scientific">Halosimplex aquaticum</name>
    <dbReference type="NCBI Taxonomy" id="3026162"/>
    <lineage>
        <taxon>Archaea</taxon>
        <taxon>Methanobacteriati</taxon>
        <taxon>Methanobacteriota</taxon>
        <taxon>Stenosarchaea group</taxon>
        <taxon>Halobacteria</taxon>
        <taxon>Halobacteriales</taxon>
        <taxon>Haloarculaceae</taxon>
        <taxon>Halosimplex</taxon>
    </lineage>
</organism>
<dbReference type="EMBL" id="JBHTAS010000001">
    <property type="protein sequence ID" value="MFC7141475.1"/>
    <property type="molecule type" value="Genomic_DNA"/>
</dbReference>
<accession>A0ABD5Y810</accession>
<keyword evidence="3" id="KW-0762">Sugar transport</keyword>
<keyword evidence="2" id="KW-0597">Phosphoprotein</keyword>
<feature type="region of interest" description="Disordered" evidence="7">
    <location>
        <begin position="83"/>
        <end position="128"/>
    </location>
</feature>
<dbReference type="NCBIfam" id="TIGR00829">
    <property type="entry name" value="FRU"/>
    <property type="match status" value="1"/>
</dbReference>
<evidence type="ECO:0000313" key="9">
    <source>
        <dbReference type="EMBL" id="MFC7141475.1"/>
    </source>
</evidence>
<protein>
    <submittedName>
        <fullName evidence="9">PTS fructose transporter subunit IIB</fullName>
        <ecNumber evidence="9">2.7.1.202</ecNumber>
    </submittedName>
</protein>
<dbReference type="InterPro" id="IPR036095">
    <property type="entry name" value="PTS_EIIB-like_sf"/>
</dbReference>
<dbReference type="AlphaFoldDB" id="A0ABD5Y810"/>
<dbReference type="SUPFAM" id="SSF52794">
    <property type="entry name" value="PTS system IIB component-like"/>
    <property type="match status" value="1"/>
</dbReference>
<dbReference type="Proteomes" id="UP001596432">
    <property type="component" value="Unassembled WGS sequence"/>
</dbReference>
<keyword evidence="5" id="KW-0598">Phosphotransferase system</keyword>
<dbReference type="PANTHER" id="PTHR30505:SF0">
    <property type="entry name" value="FRUCTOSE-LIKE PTS SYSTEM EIIBC COMPONENT-RELATED"/>
    <property type="match status" value="1"/>
</dbReference>
<keyword evidence="4 9" id="KW-0808">Transferase</keyword>
<dbReference type="CDD" id="cd05569">
    <property type="entry name" value="PTS_IIB_fructose"/>
    <property type="match status" value="1"/>
</dbReference>
<keyword evidence="1" id="KW-0813">Transport</keyword>
<evidence type="ECO:0000256" key="6">
    <source>
        <dbReference type="ARBA" id="ARBA00022777"/>
    </source>
</evidence>
<evidence type="ECO:0000256" key="7">
    <source>
        <dbReference type="SAM" id="MobiDB-lite"/>
    </source>
</evidence>
<evidence type="ECO:0000256" key="1">
    <source>
        <dbReference type="ARBA" id="ARBA00022448"/>
    </source>
</evidence>
<dbReference type="InterPro" id="IPR050864">
    <property type="entry name" value="Bacterial_PTS_Sugar_Transport"/>
</dbReference>